<name>A0A848ITG5_9BACT</name>
<dbReference type="EMBL" id="JABBNU010000002">
    <property type="protein sequence ID" value="NMM47637.1"/>
    <property type="molecule type" value="Genomic_DNA"/>
</dbReference>
<accession>A0A848ITG5</accession>
<keyword evidence="3" id="KW-1185">Reference proteome</keyword>
<dbReference type="InterPro" id="IPR021109">
    <property type="entry name" value="Peptidase_aspartic_dom_sf"/>
</dbReference>
<comment type="caution">
    <text evidence="2">The sequence shown here is derived from an EMBL/GenBank/DDBJ whole genome shotgun (WGS) entry which is preliminary data.</text>
</comment>
<organism evidence="2 3">
    <name type="scientific">Marinigracilibium pacificum</name>
    <dbReference type="NCBI Taxonomy" id="2729599"/>
    <lineage>
        <taxon>Bacteria</taxon>
        <taxon>Pseudomonadati</taxon>
        <taxon>Bacteroidota</taxon>
        <taxon>Cytophagia</taxon>
        <taxon>Cytophagales</taxon>
        <taxon>Flammeovirgaceae</taxon>
        <taxon>Marinigracilibium</taxon>
    </lineage>
</organism>
<dbReference type="AlphaFoldDB" id="A0A848ITG5"/>
<dbReference type="Proteomes" id="UP000559010">
    <property type="component" value="Unassembled WGS sequence"/>
</dbReference>
<reference evidence="2 3" key="1">
    <citation type="submission" date="2020-04" db="EMBL/GenBank/DDBJ databases">
        <title>Flammeovirgaceae bacterium KN852 isolated from deep sea.</title>
        <authorList>
            <person name="Zhang D.-C."/>
        </authorList>
    </citation>
    <scope>NUCLEOTIDE SEQUENCE [LARGE SCALE GENOMIC DNA]</scope>
    <source>
        <strain evidence="2 3">KN852</strain>
    </source>
</reference>
<evidence type="ECO:0000313" key="3">
    <source>
        <dbReference type="Proteomes" id="UP000559010"/>
    </source>
</evidence>
<feature type="transmembrane region" description="Helical" evidence="1">
    <location>
        <begin position="7"/>
        <end position="26"/>
    </location>
</feature>
<protein>
    <recommendedName>
        <fullName evidence="4">Aspartyl protease</fullName>
    </recommendedName>
</protein>
<sequence length="330" mass="37256">MKLFKRILLGLFILIIVGGTISFFYFKNKFLSAPPNHLTLSNVGQSFDFIWRSHTFEGKVIQNAFMFVPVSIPGVDKTFYMQFDTGAPSTVLRYKKILSVNEKYGNIFNIDTLDNQVRVKNANFKVGTVNVTASSLGFRGGSDKIDWENDPFIILGTVGNDFIEKNPIIIDYKNQNMTITEPEDERVRKEDNFLPFTFDGRRIFLSAKLNKEPVELWFDSGSSAFELIVDENTFKDLSKPNAEITSYEGSSWGRKAMVYNAESEGMFEFGNASAPLTYVTYMKIPGTEMLQFVLKAANLGSDLGGMTGNKLFLEKTLILDAPNLRYAVKE</sequence>
<evidence type="ECO:0008006" key="4">
    <source>
        <dbReference type="Google" id="ProtNLM"/>
    </source>
</evidence>
<evidence type="ECO:0000313" key="2">
    <source>
        <dbReference type="EMBL" id="NMM47637.1"/>
    </source>
</evidence>
<proteinExistence type="predicted"/>
<dbReference type="Gene3D" id="2.40.70.10">
    <property type="entry name" value="Acid Proteases"/>
    <property type="match status" value="1"/>
</dbReference>
<dbReference type="RefSeq" id="WP_169678256.1">
    <property type="nucleotide sequence ID" value="NZ_JABBNU010000002.1"/>
</dbReference>
<gene>
    <name evidence="2" type="ORF">HH304_04440</name>
</gene>
<keyword evidence="1" id="KW-0472">Membrane</keyword>
<keyword evidence="1" id="KW-1133">Transmembrane helix</keyword>
<evidence type="ECO:0000256" key="1">
    <source>
        <dbReference type="SAM" id="Phobius"/>
    </source>
</evidence>
<keyword evidence="1" id="KW-0812">Transmembrane</keyword>